<proteinExistence type="inferred from homology"/>
<protein>
    <submittedName>
        <fullName evidence="3">Deazaflavin-dependent nitroreductase family protein</fullName>
    </submittedName>
</protein>
<dbReference type="AlphaFoldDB" id="A0A031K0V1"/>
<gene>
    <name evidence="3" type="ORF">BV97_00801</name>
</gene>
<dbReference type="InterPro" id="IPR012349">
    <property type="entry name" value="Split_barrel_FMN-bd"/>
</dbReference>
<dbReference type="PANTHER" id="PTHR39428">
    <property type="entry name" value="F420H(2)-DEPENDENT QUINONE REDUCTASE RV1261C"/>
    <property type="match status" value="1"/>
</dbReference>
<dbReference type="PANTHER" id="PTHR39428:SF3">
    <property type="entry name" value="DEAZAFLAVIN-DEPENDENT NITROREDUCTASE"/>
    <property type="match status" value="1"/>
</dbReference>
<evidence type="ECO:0000313" key="3">
    <source>
        <dbReference type="EMBL" id="EZP83616.1"/>
    </source>
</evidence>
<dbReference type="Gene3D" id="2.30.110.10">
    <property type="entry name" value="Electron Transport, Fmn-binding Protein, Chain A"/>
    <property type="match status" value="1"/>
</dbReference>
<dbReference type="GO" id="GO:0070967">
    <property type="term" value="F:coenzyme F420 binding"/>
    <property type="evidence" value="ECO:0007669"/>
    <property type="project" value="TreeGrafter"/>
</dbReference>
<comment type="catalytic activity">
    <reaction evidence="2">
        <text>oxidized coenzyme F420-(gamma-L-Glu)(n) + a quinol + H(+) = reduced coenzyme F420-(gamma-L-Glu)(n) + a quinone</text>
        <dbReference type="Rhea" id="RHEA:39663"/>
        <dbReference type="Rhea" id="RHEA-COMP:12939"/>
        <dbReference type="Rhea" id="RHEA-COMP:14378"/>
        <dbReference type="ChEBI" id="CHEBI:15378"/>
        <dbReference type="ChEBI" id="CHEBI:24646"/>
        <dbReference type="ChEBI" id="CHEBI:132124"/>
        <dbReference type="ChEBI" id="CHEBI:133980"/>
        <dbReference type="ChEBI" id="CHEBI:139511"/>
    </reaction>
</comment>
<dbReference type="GO" id="GO:0005886">
    <property type="term" value="C:plasma membrane"/>
    <property type="evidence" value="ECO:0007669"/>
    <property type="project" value="TreeGrafter"/>
</dbReference>
<dbReference type="InterPro" id="IPR004378">
    <property type="entry name" value="F420H2_quin_Rdtase"/>
</dbReference>
<evidence type="ECO:0000256" key="1">
    <source>
        <dbReference type="ARBA" id="ARBA00008710"/>
    </source>
</evidence>
<dbReference type="eggNOG" id="COG3945">
    <property type="taxonomic scope" value="Bacteria"/>
</dbReference>
<comment type="caution">
    <text evidence="3">The sequence shown here is derived from an EMBL/GenBank/DDBJ whole genome shotgun (WGS) entry which is preliminary data.</text>
</comment>
<comment type="similarity">
    <text evidence="1">Belongs to the F420H(2)-dependent quinone reductase family.</text>
</comment>
<sequence>MSDDTSAAIRDTRKDWVVEHRDMYLSSGGAQGHIMDITPVGGRSFATHCLVKYVGRKSGKVFITPLCYADIGGEVVICASKGGADHHPAWYLNIREAETVDFQIATQAFRATWREPEGAERDKVWAFLTDCHPFYATYQQSTDRVIPLVMLKAIEPVPVFKAEDATGIRQF</sequence>
<organism evidence="3 4">
    <name type="scientific">Novosphingobium resinovorum</name>
    <dbReference type="NCBI Taxonomy" id="158500"/>
    <lineage>
        <taxon>Bacteria</taxon>
        <taxon>Pseudomonadati</taxon>
        <taxon>Pseudomonadota</taxon>
        <taxon>Alphaproteobacteria</taxon>
        <taxon>Sphingomonadales</taxon>
        <taxon>Sphingomonadaceae</taxon>
        <taxon>Novosphingobium</taxon>
    </lineage>
</organism>
<accession>A0A031K0V1</accession>
<dbReference type="PATRIC" id="fig|158500.4.peg.822"/>
<dbReference type="GO" id="GO:0016491">
    <property type="term" value="F:oxidoreductase activity"/>
    <property type="evidence" value="ECO:0007669"/>
    <property type="project" value="InterPro"/>
</dbReference>
<reference evidence="3 4" key="1">
    <citation type="submission" date="2014-03" db="EMBL/GenBank/DDBJ databases">
        <title>Whole genome sequence of Novosphingobium resinovorum KF1.</title>
        <authorList>
            <person name="Gan H.M."/>
            <person name="Gan H.Y."/>
            <person name="Chew T.H."/>
            <person name="Savka M.A."/>
        </authorList>
    </citation>
    <scope>NUCLEOTIDE SEQUENCE [LARGE SCALE GENOMIC DNA]</scope>
    <source>
        <strain evidence="3 4">KF1</strain>
    </source>
</reference>
<evidence type="ECO:0000313" key="4">
    <source>
        <dbReference type="Proteomes" id="UP000024329"/>
    </source>
</evidence>
<dbReference type="EMBL" id="JFYZ01000002">
    <property type="protein sequence ID" value="EZP83616.1"/>
    <property type="molecule type" value="Genomic_DNA"/>
</dbReference>
<dbReference type="Pfam" id="PF04075">
    <property type="entry name" value="F420H2_quin_red"/>
    <property type="match status" value="1"/>
</dbReference>
<dbReference type="RefSeq" id="WP_036523506.1">
    <property type="nucleotide sequence ID" value="NZ_JFYZ01000002.1"/>
</dbReference>
<name>A0A031K0V1_9SPHN</name>
<evidence type="ECO:0000256" key="2">
    <source>
        <dbReference type="ARBA" id="ARBA00049106"/>
    </source>
</evidence>
<dbReference type="NCBIfam" id="TIGR00026">
    <property type="entry name" value="hi_GC_TIGR00026"/>
    <property type="match status" value="1"/>
</dbReference>
<dbReference type="STRING" id="158500.BES08_08930"/>
<dbReference type="Proteomes" id="UP000024329">
    <property type="component" value="Unassembled WGS sequence"/>
</dbReference>